<feature type="chain" id="PRO_5041919275" evidence="2">
    <location>
        <begin position="20"/>
        <end position="561"/>
    </location>
</feature>
<evidence type="ECO:0000313" key="3">
    <source>
        <dbReference type="EMBL" id="KAK3375716.1"/>
    </source>
</evidence>
<keyword evidence="1" id="KW-0812">Transmembrane</keyword>
<keyword evidence="4" id="KW-1185">Reference proteome</keyword>
<protein>
    <submittedName>
        <fullName evidence="3">Uncharacterized protein</fullName>
    </submittedName>
</protein>
<keyword evidence="1" id="KW-1133">Transmembrane helix</keyword>
<organism evidence="3 4">
    <name type="scientific">Lasiosphaeria ovina</name>
    <dbReference type="NCBI Taxonomy" id="92902"/>
    <lineage>
        <taxon>Eukaryota</taxon>
        <taxon>Fungi</taxon>
        <taxon>Dikarya</taxon>
        <taxon>Ascomycota</taxon>
        <taxon>Pezizomycotina</taxon>
        <taxon>Sordariomycetes</taxon>
        <taxon>Sordariomycetidae</taxon>
        <taxon>Sordariales</taxon>
        <taxon>Lasiosphaeriaceae</taxon>
        <taxon>Lasiosphaeria</taxon>
    </lineage>
</organism>
<evidence type="ECO:0000313" key="4">
    <source>
        <dbReference type="Proteomes" id="UP001287356"/>
    </source>
</evidence>
<reference evidence="3" key="1">
    <citation type="journal article" date="2023" name="Mol. Phylogenet. Evol.">
        <title>Genome-scale phylogeny and comparative genomics of the fungal order Sordariales.</title>
        <authorList>
            <person name="Hensen N."/>
            <person name="Bonometti L."/>
            <person name="Westerberg I."/>
            <person name="Brannstrom I.O."/>
            <person name="Guillou S."/>
            <person name="Cros-Aarteil S."/>
            <person name="Calhoun S."/>
            <person name="Haridas S."/>
            <person name="Kuo A."/>
            <person name="Mondo S."/>
            <person name="Pangilinan J."/>
            <person name="Riley R."/>
            <person name="LaButti K."/>
            <person name="Andreopoulos B."/>
            <person name="Lipzen A."/>
            <person name="Chen C."/>
            <person name="Yan M."/>
            <person name="Daum C."/>
            <person name="Ng V."/>
            <person name="Clum A."/>
            <person name="Steindorff A."/>
            <person name="Ohm R.A."/>
            <person name="Martin F."/>
            <person name="Silar P."/>
            <person name="Natvig D.O."/>
            <person name="Lalanne C."/>
            <person name="Gautier V."/>
            <person name="Ament-Velasquez S.L."/>
            <person name="Kruys A."/>
            <person name="Hutchinson M.I."/>
            <person name="Powell A.J."/>
            <person name="Barry K."/>
            <person name="Miller A.N."/>
            <person name="Grigoriev I.V."/>
            <person name="Debuchy R."/>
            <person name="Gladieux P."/>
            <person name="Hiltunen Thoren M."/>
            <person name="Johannesson H."/>
        </authorList>
    </citation>
    <scope>NUCLEOTIDE SEQUENCE</scope>
    <source>
        <strain evidence="3">CBS 958.72</strain>
    </source>
</reference>
<dbReference type="AlphaFoldDB" id="A0AAE0N9H4"/>
<comment type="caution">
    <text evidence="3">The sequence shown here is derived from an EMBL/GenBank/DDBJ whole genome shotgun (WGS) entry which is preliminary data.</text>
</comment>
<feature type="transmembrane region" description="Helical" evidence="1">
    <location>
        <begin position="510"/>
        <end position="533"/>
    </location>
</feature>
<feature type="transmembrane region" description="Helical" evidence="1">
    <location>
        <begin position="93"/>
        <end position="114"/>
    </location>
</feature>
<feature type="transmembrane region" description="Helical" evidence="1">
    <location>
        <begin position="436"/>
        <end position="460"/>
    </location>
</feature>
<evidence type="ECO:0000256" key="2">
    <source>
        <dbReference type="SAM" id="SignalP"/>
    </source>
</evidence>
<dbReference type="EMBL" id="JAULSN010000003">
    <property type="protein sequence ID" value="KAK3375716.1"/>
    <property type="molecule type" value="Genomic_DNA"/>
</dbReference>
<reference evidence="3" key="2">
    <citation type="submission" date="2023-06" db="EMBL/GenBank/DDBJ databases">
        <authorList>
            <consortium name="Lawrence Berkeley National Laboratory"/>
            <person name="Haridas S."/>
            <person name="Hensen N."/>
            <person name="Bonometti L."/>
            <person name="Westerberg I."/>
            <person name="Brannstrom I.O."/>
            <person name="Guillou S."/>
            <person name="Cros-Aarteil S."/>
            <person name="Calhoun S."/>
            <person name="Kuo A."/>
            <person name="Mondo S."/>
            <person name="Pangilinan J."/>
            <person name="Riley R."/>
            <person name="Labutti K."/>
            <person name="Andreopoulos B."/>
            <person name="Lipzen A."/>
            <person name="Chen C."/>
            <person name="Yanf M."/>
            <person name="Daum C."/>
            <person name="Ng V."/>
            <person name="Clum A."/>
            <person name="Steindorff A."/>
            <person name="Ohm R."/>
            <person name="Martin F."/>
            <person name="Silar P."/>
            <person name="Natvig D."/>
            <person name="Lalanne C."/>
            <person name="Gautier V."/>
            <person name="Ament-Velasquez S.L."/>
            <person name="Kruys A."/>
            <person name="Hutchinson M.I."/>
            <person name="Powell A.J."/>
            <person name="Barry K."/>
            <person name="Miller A.N."/>
            <person name="Grigoriev I.V."/>
            <person name="Debuchy R."/>
            <person name="Gladieux P."/>
            <person name="Thoren M.H."/>
            <person name="Johannesson H."/>
        </authorList>
    </citation>
    <scope>NUCLEOTIDE SEQUENCE</scope>
    <source>
        <strain evidence="3">CBS 958.72</strain>
    </source>
</reference>
<dbReference type="PANTHER" id="PTHR35043">
    <property type="entry name" value="TRANSCRIPTION FACTOR DOMAIN-CONTAINING PROTEIN"/>
    <property type="match status" value="1"/>
</dbReference>
<feature type="transmembrane region" description="Helical" evidence="1">
    <location>
        <begin position="472"/>
        <end position="490"/>
    </location>
</feature>
<gene>
    <name evidence="3" type="ORF">B0T24DRAFT_205852</name>
</gene>
<dbReference type="Proteomes" id="UP001287356">
    <property type="component" value="Unassembled WGS sequence"/>
</dbReference>
<feature type="signal peptide" evidence="2">
    <location>
        <begin position="1"/>
        <end position="19"/>
    </location>
</feature>
<name>A0AAE0N9H4_9PEZI</name>
<sequence length="561" mass="61607">MAFAALVAAVLAMAELSAAADGDAMSVPAQIEAHANDTAALHTIKAPGWVPGYAYRGTLNILWSCLITLTACVYTVIHLNVPSADESRRRQLLNKVVWAIWAVVCPEMVVYIALSQFRSAKTLVLRLNAEIERQTGVKGKFTMRDAFFIHMGAIHVHVRDVFPSSHQKRAHVGSGAPETVPVTGKGMIKLFQTGCLSVDSFHHIRTRVDDKSKADSIAKALVVGQVCWMAAQCIARAAYGLPIALLEIHTMVHVLCALLIYAVWFRVSCNGIGRACRIGLLSGKKPQDVRQPEIIDSSNALDGIVARMVEAQFTKSASDGTVVYPQPSKEVQRLQDLESSGKVLPGQALKCGLGPKEVYSKPVRFEKQDLLRWERILGENGILGLERPMPLCSRVGADCVVDARDFGSCLGLVKIRNMPKKLLSRSYPAALDEDDFVYGFALIGLVLLAEGLYSGLHSIAWNHEFPSRVEALLWRMACVAVSAWSVPWGGVMMLDEFFNQGDEVGMGIRWLKNTCAIIFFVLVAVAVVARPFIIFESFLALRSEPIGVYWIPAWLQMIPHV</sequence>
<proteinExistence type="predicted"/>
<dbReference type="PANTHER" id="PTHR35043:SF7">
    <property type="entry name" value="TRANSCRIPTION FACTOR DOMAIN-CONTAINING PROTEIN"/>
    <property type="match status" value="1"/>
</dbReference>
<evidence type="ECO:0000256" key="1">
    <source>
        <dbReference type="SAM" id="Phobius"/>
    </source>
</evidence>
<accession>A0AAE0N9H4</accession>
<keyword evidence="2" id="KW-0732">Signal</keyword>
<keyword evidence="1" id="KW-0472">Membrane</keyword>
<feature type="transmembrane region" description="Helical" evidence="1">
    <location>
        <begin position="61"/>
        <end position="81"/>
    </location>
</feature>